<evidence type="ECO:0000313" key="2">
    <source>
        <dbReference type="Proteomes" id="UP000074310"/>
    </source>
</evidence>
<proteinExistence type="predicted"/>
<sequence length="154" mass="17764">MYAELILLLSGRTLDEETAQAKSIELEAALNEPEEWMLHLDPEEIRQLTVEIAIIDYVLIGDKIDELHELISHEFAEPLKPFPTREDNEKVRVAEYFAWLDRELDARSPSWELLAWDNDIDDNLHVIIVRRSDTDNILALAGTMGLRARRATDV</sequence>
<evidence type="ECO:0000313" key="1">
    <source>
        <dbReference type="EMBL" id="KTT74673.1"/>
    </source>
</evidence>
<comment type="caution">
    <text evidence="1">The sequence shown here is derived from an EMBL/GenBank/DDBJ whole genome shotgun (WGS) entry which is preliminary data.</text>
</comment>
<name>A0A147I6S8_9SPHN</name>
<reference evidence="1 2" key="1">
    <citation type="journal article" date="2016" name="Front. Microbiol.">
        <title>Genomic Resource of Rice Seed Associated Bacteria.</title>
        <authorList>
            <person name="Midha S."/>
            <person name="Bansal K."/>
            <person name="Sharma S."/>
            <person name="Kumar N."/>
            <person name="Patil P.P."/>
            <person name="Chaudhry V."/>
            <person name="Patil P.B."/>
        </authorList>
    </citation>
    <scope>NUCLEOTIDE SEQUENCE [LARGE SCALE GENOMIC DNA]</scope>
    <source>
        <strain evidence="1 2">NS334</strain>
    </source>
</reference>
<organism evidence="1 2">
    <name type="scientific">Sphingomonas endophytica</name>
    <dbReference type="NCBI Taxonomy" id="869719"/>
    <lineage>
        <taxon>Bacteria</taxon>
        <taxon>Pseudomonadati</taxon>
        <taxon>Pseudomonadota</taxon>
        <taxon>Alphaproteobacteria</taxon>
        <taxon>Sphingomonadales</taxon>
        <taxon>Sphingomonadaceae</taxon>
        <taxon>Sphingomonas</taxon>
    </lineage>
</organism>
<dbReference type="AlphaFoldDB" id="A0A147I6S8"/>
<dbReference type="OrthoDB" id="1349918at2"/>
<dbReference type="RefSeq" id="WP_058754805.1">
    <property type="nucleotide sequence ID" value="NZ_LDTB01000010.1"/>
</dbReference>
<gene>
    <name evidence="1" type="ORF">NS334_04640</name>
</gene>
<dbReference type="Proteomes" id="UP000074310">
    <property type="component" value="Unassembled WGS sequence"/>
</dbReference>
<protein>
    <submittedName>
        <fullName evidence="1">Uncharacterized protein</fullName>
    </submittedName>
</protein>
<dbReference type="PATRIC" id="fig|869719.3.peg.309"/>
<accession>A0A147I6S8</accession>
<dbReference type="EMBL" id="LDTB01000010">
    <property type="protein sequence ID" value="KTT74673.1"/>
    <property type="molecule type" value="Genomic_DNA"/>
</dbReference>
<keyword evidence="2" id="KW-1185">Reference proteome</keyword>